<comment type="caution">
    <text evidence="2">The sequence shown here is derived from an EMBL/GenBank/DDBJ whole genome shotgun (WGS) entry which is preliminary data.</text>
</comment>
<organism evidence="2 3">
    <name type="scientific">Ornithinibacillus hominis</name>
    <dbReference type="NCBI Taxonomy" id="2763055"/>
    <lineage>
        <taxon>Bacteria</taxon>
        <taxon>Bacillati</taxon>
        <taxon>Bacillota</taxon>
        <taxon>Bacilli</taxon>
        <taxon>Bacillales</taxon>
        <taxon>Bacillaceae</taxon>
        <taxon>Ornithinibacillus</taxon>
    </lineage>
</organism>
<dbReference type="AlphaFoldDB" id="A0A923L4M2"/>
<evidence type="ECO:0000256" key="1">
    <source>
        <dbReference type="SAM" id="Phobius"/>
    </source>
</evidence>
<gene>
    <name evidence="2" type="ORF">H8S33_05985</name>
</gene>
<sequence length="120" mass="14023">MSLNQLKSPENYIEYLKNYDEKEAIRLGIDESSVEEAVIQAKKSLDEFMKLSLKDQNLFLEYMRNPNELIQNTLNGSDPNLALVEEVNMLDTPLSNTQATFRIFFIIYNPLLFILFLFSY</sequence>
<dbReference type="RefSeq" id="WP_186869085.1">
    <property type="nucleotide sequence ID" value="NZ_JACOOL010000003.1"/>
</dbReference>
<protein>
    <submittedName>
        <fullName evidence="2">Uncharacterized protein</fullName>
    </submittedName>
</protein>
<accession>A0A923L4M2</accession>
<keyword evidence="1" id="KW-1133">Transmembrane helix</keyword>
<proteinExistence type="predicted"/>
<feature type="transmembrane region" description="Helical" evidence="1">
    <location>
        <begin position="99"/>
        <end position="118"/>
    </location>
</feature>
<keyword evidence="1" id="KW-0472">Membrane</keyword>
<reference evidence="2" key="1">
    <citation type="submission" date="2020-08" db="EMBL/GenBank/DDBJ databases">
        <title>Genome public.</title>
        <authorList>
            <person name="Liu C."/>
            <person name="Sun Q."/>
        </authorList>
    </citation>
    <scope>NUCLEOTIDE SEQUENCE</scope>
    <source>
        <strain evidence="2">BX22</strain>
    </source>
</reference>
<dbReference type="Proteomes" id="UP000637359">
    <property type="component" value="Unassembled WGS sequence"/>
</dbReference>
<keyword evidence="1" id="KW-0812">Transmembrane</keyword>
<evidence type="ECO:0000313" key="3">
    <source>
        <dbReference type="Proteomes" id="UP000637359"/>
    </source>
</evidence>
<keyword evidence="3" id="KW-1185">Reference proteome</keyword>
<name>A0A923L4M2_9BACI</name>
<dbReference type="EMBL" id="JACOOL010000003">
    <property type="protein sequence ID" value="MBC5636377.1"/>
    <property type="molecule type" value="Genomic_DNA"/>
</dbReference>
<evidence type="ECO:0000313" key="2">
    <source>
        <dbReference type="EMBL" id="MBC5636377.1"/>
    </source>
</evidence>